<dbReference type="Pfam" id="PF13499">
    <property type="entry name" value="EF-hand_7"/>
    <property type="match status" value="2"/>
</dbReference>
<dbReference type="FunFam" id="1.10.238.10:FF:000181">
    <property type="entry name" value="CALML5 isoform 1"/>
    <property type="match status" value="1"/>
</dbReference>
<proteinExistence type="predicted"/>
<keyword evidence="6" id="KW-1185">Reference proteome</keyword>
<accession>A0A9W8E4Z9</accession>
<organism evidence="5 6">
    <name type="scientific">Dispira parvispora</name>
    <dbReference type="NCBI Taxonomy" id="1520584"/>
    <lineage>
        <taxon>Eukaryota</taxon>
        <taxon>Fungi</taxon>
        <taxon>Fungi incertae sedis</taxon>
        <taxon>Zoopagomycota</taxon>
        <taxon>Kickxellomycotina</taxon>
        <taxon>Dimargaritomycetes</taxon>
        <taxon>Dimargaritales</taxon>
        <taxon>Dimargaritaceae</taxon>
        <taxon>Dispira</taxon>
    </lineage>
</organism>
<dbReference type="InterPro" id="IPR011992">
    <property type="entry name" value="EF-hand-dom_pair"/>
</dbReference>
<feature type="domain" description="EF-hand" evidence="4">
    <location>
        <begin position="121"/>
        <end position="153"/>
    </location>
</feature>
<dbReference type="SMART" id="SM00054">
    <property type="entry name" value="EFh"/>
    <property type="match status" value="4"/>
</dbReference>
<protein>
    <recommendedName>
        <fullName evidence="4">EF-hand domain-containing protein</fullName>
    </recommendedName>
</protein>
<dbReference type="GO" id="GO:0016460">
    <property type="term" value="C:myosin II complex"/>
    <property type="evidence" value="ECO:0007669"/>
    <property type="project" value="TreeGrafter"/>
</dbReference>
<evidence type="ECO:0000313" key="6">
    <source>
        <dbReference type="Proteomes" id="UP001150925"/>
    </source>
</evidence>
<dbReference type="PROSITE" id="PS00018">
    <property type="entry name" value="EF_HAND_1"/>
    <property type="match status" value="4"/>
</dbReference>
<keyword evidence="2" id="KW-0677">Repeat</keyword>
<keyword evidence="1" id="KW-0479">Metal-binding</keyword>
<dbReference type="InterPro" id="IPR002048">
    <property type="entry name" value="EF_hand_dom"/>
</dbReference>
<dbReference type="PANTHER" id="PTHR23048">
    <property type="entry name" value="MYOSIN LIGHT CHAIN 1, 3"/>
    <property type="match status" value="1"/>
</dbReference>
<sequence>MADTLTKEQLAELKETFTVFDEDNDGFITLDELESAFKKLGETVTRKELEETIRKVDADNDGKVDFNEFIVLMAGTADDDKERSDRMNELRQTFNVFDKDGDGFVTREELRDVMTQLGETLNDQELDEMMASADANKDGKLDFQEFCKHFENN</sequence>
<dbReference type="OrthoDB" id="26525at2759"/>
<dbReference type="InterPro" id="IPR018247">
    <property type="entry name" value="EF_Hand_1_Ca_BS"/>
</dbReference>
<dbReference type="AlphaFoldDB" id="A0A9W8E4Z9"/>
<feature type="domain" description="EF-hand" evidence="4">
    <location>
        <begin position="44"/>
        <end position="79"/>
    </location>
</feature>
<dbReference type="FunFam" id="1.10.238.10:FF:000336">
    <property type="entry name" value="HLH domain-containing protein"/>
    <property type="match status" value="1"/>
</dbReference>
<dbReference type="GO" id="GO:0005509">
    <property type="term" value="F:calcium ion binding"/>
    <property type="evidence" value="ECO:0007669"/>
    <property type="project" value="InterPro"/>
</dbReference>
<feature type="domain" description="EF-hand" evidence="4">
    <location>
        <begin position="85"/>
        <end position="120"/>
    </location>
</feature>
<dbReference type="PROSITE" id="PS50222">
    <property type="entry name" value="EF_HAND_2"/>
    <property type="match status" value="4"/>
</dbReference>
<keyword evidence="3" id="KW-0106">Calcium</keyword>
<evidence type="ECO:0000256" key="2">
    <source>
        <dbReference type="ARBA" id="ARBA00022737"/>
    </source>
</evidence>
<dbReference type="SUPFAM" id="SSF47473">
    <property type="entry name" value="EF-hand"/>
    <property type="match status" value="1"/>
</dbReference>
<feature type="non-terminal residue" evidence="5">
    <location>
        <position position="1"/>
    </location>
</feature>
<name>A0A9W8E4Z9_9FUNG</name>
<feature type="domain" description="EF-hand" evidence="4">
    <location>
        <begin position="8"/>
        <end position="43"/>
    </location>
</feature>
<gene>
    <name evidence="5" type="ORF">IWQ62_005136</name>
</gene>
<dbReference type="EMBL" id="JANBPY010001981">
    <property type="protein sequence ID" value="KAJ1957248.1"/>
    <property type="molecule type" value="Genomic_DNA"/>
</dbReference>
<dbReference type="InterPro" id="IPR050230">
    <property type="entry name" value="CALM/Myosin/TropC-like"/>
</dbReference>
<reference evidence="5" key="1">
    <citation type="submission" date="2022-07" db="EMBL/GenBank/DDBJ databases">
        <title>Phylogenomic reconstructions and comparative analyses of Kickxellomycotina fungi.</title>
        <authorList>
            <person name="Reynolds N.K."/>
            <person name="Stajich J.E."/>
            <person name="Barry K."/>
            <person name="Grigoriev I.V."/>
            <person name="Crous P."/>
            <person name="Smith M.E."/>
        </authorList>
    </citation>
    <scope>NUCLEOTIDE SEQUENCE</scope>
    <source>
        <strain evidence="5">RSA 1196</strain>
    </source>
</reference>
<evidence type="ECO:0000256" key="1">
    <source>
        <dbReference type="ARBA" id="ARBA00022723"/>
    </source>
</evidence>
<dbReference type="PANTHER" id="PTHR23048:SF0">
    <property type="entry name" value="CALMODULIN LIKE 3"/>
    <property type="match status" value="1"/>
</dbReference>
<dbReference type="Proteomes" id="UP001150925">
    <property type="component" value="Unassembled WGS sequence"/>
</dbReference>
<evidence type="ECO:0000256" key="3">
    <source>
        <dbReference type="ARBA" id="ARBA00022837"/>
    </source>
</evidence>
<dbReference type="Gene3D" id="1.10.238.10">
    <property type="entry name" value="EF-hand"/>
    <property type="match status" value="3"/>
</dbReference>
<evidence type="ECO:0000313" key="5">
    <source>
        <dbReference type="EMBL" id="KAJ1957248.1"/>
    </source>
</evidence>
<comment type="caution">
    <text evidence="5">The sequence shown here is derived from an EMBL/GenBank/DDBJ whole genome shotgun (WGS) entry which is preliminary data.</text>
</comment>
<evidence type="ECO:0000259" key="4">
    <source>
        <dbReference type="PROSITE" id="PS50222"/>
    </source>
</evidence>
<dbReference type="CDD" id="cd00051">
    <property type="entry name" value="EFh"/>
    <property type="match status" value="2"/>
</dbReference>